<dbReference type="PANTHER" id="PTHR31325">
    <property type="entry name" value="OS01G0798800 PROTEIN-RELATED"/>
    <property type="match status" value="1"/>
</dbReference>
<feature type="transmembrane region" description="Helical" evidence="1">
    <location>
        <begin position="207"/>
        <end position="227"/>
    </location>
</feature>
<evidence type="ECO:0000313" key="4">
    <source>
        <dbReference type="Proteomes" id="UP001187471"/>
    </source>
</evidence>
<feature type="transmembrane region" description="Helical" evidence="1">
    <location>
        <begin position="32"/>
        <end position="49"/>
    </location>
</feature>
<evidence type="ECO:0000256" key="1">
    <source>
        <dbReference type="SAM" id="Phobius"/>
    </source>
</evidence>
<sequence length="456" mass="52340">MAVWVAVVSLGKLSDFASQGDSSSRSNKDGPNSALMALWALLLLLHLGGPDKITVFLVEEIHPWLRHLVGLLVQVALVIYIFLRCWTQHSHSPLILSIPMFVAGVIKYGERTWVLWAANSVFPGLRFPVKYDPYARARTLDQIGDNDPNLKFLVTSDYLLQTLAYLQEGDDELMNSGEVKANLTEVFRGTFSMIRKGAEYSKVDIDITYLLLVAAVLLEVYGLTLMISSEWMILWMLPLRCIQLRILAFLAVYDLKGRRWSGVVGQLDYLSLLTYPYQKKPSLVMLCARILNLLGMGYFKFRSFCCQSYVHDFDDMKIVILKWVRERVGKIGEIEPVGIGRPGVLALKRYGLLRHFEQPRKSSFPETVTLFHRVTEACYKEDDHSLEREGGDERNSEREASKLMSRYMFYFLAKYHYVFGGSVPLESYIVTESGRRNILTTLVYVWYRLSRNYREG</sequence>
<dbReference type="InterPro" id="IPR025315">
    <property type="entry name" value="DUF4220"/>
</dbReference>
<reference evidence="3" key="1">
    <citation type="submission" date="2022-12" db="EMBL/GenBank/DDBJ databases">
        <title>Draft genome assemblies for two species of Escallonia (Escalloniales).</title>
        <authorList>
            <person name="Chanderbali A."/>
            <person name="Dervinis C."/>
            <person name="Anghel I."/>
            <person name="Soltis D."/>
            <person name="Soltis P."/>
            <person name="Zapata F."/>
        </authorList>
    </citation>
    <scope>NUCLEOTIDE SEQUENCE</scope>
    <source>
        <strain evidence="3">UCBG92.1500</strain>
        <tissue evidence="3">Leaf</tissue>
    </source>
</reference>
<gene>
    <name evidence="3" type="ORF">RJ640_029765</name>
</gene>
<dbReference type="EMBL" id="JAVXUO010001661">
    <property type="protein sequence ID" value="KAK2980221.1"/>
    <property type="molecule type" value="Genomic_DNA"/>
</dbReference>
<dbReference type="Pfam" id="PF13968">
    <property type="entry name" value="DUF4220"/>
    <property type="match status" value="2"/>
</dbReference>
<evidence type="ECO:0000259" key="2">
    <source>
        <dbReference type="Pfam" id="PF13968"/>
    </source>
</evidence>
<accession>A0AA88UFK2</accession>
<protein>
    <recommendedName>
        <fullName evidence="2">DUF4220 domain-containing protein</fullName>
    </recommendedName>
</protein>
<organism evidence="3 4">
    <name type="scientific">Escallonia rubra</name>
    <dbReference type="NCBI Taxonomy" id="112253"/>
    <lineage>
        <taxon>Eukaryota</taxon>
        <taxon>Viridiplantae</taxon>
        <taxon>Streptophyta</taxon>
        <taxon>Embryophyta</taxon>
        <taxon>Tracheophyta</taxon>
        <taxon>Spermatophyta</taxon>
        <taxon>Magnoliopsida</taxon>
        <taxon>eudicotyledons</taxon>
        <taxon>Gunneridae</taxon>
        <taxon>Pentapetalae</taxon>
        <taxon>asterids</taxon>
        <taxon>campanulids</taxon>
        <taxon>Escalloniales</taxon>
        <taxon>Escalloniaceae</taxon>
        <taxon>Escallonia</taxon>
    </lineage>
</organism>
<dbReference type="Proteomes" id="UP001187471">
    <property type="component" value="Unassembled WGS sequence"/>
</dbReference>
<keyword evidence="1" id="KW-0812">Transmembrane</keyword>
<feature type="transmembrane region" description="Helical" evidence="1">
    <location>
        <begin position="233"/>
        <end position="253"/>
    </location>
</feature>
<feature type="domain" description="DUF4220" evidence="2">
    <location>
        <begin position="198"/>
        <end position="270"/>
    </location>
</feature>
<name>A0AA88UFK2_9ASTE</name>
<keyword evidence="4" id="KW-1185">Reference proteome</keyword>
<proteinExistence type="predicted"/>
<keyword evidence="1" id="KW-1133">Transmembrane helix</keyword>
<feature type="domain" description="DUF4220" evidence="2">
    <location>
        <begin position="2"/>
        <end position="140"/>
    </location>
</feature>
<keyword evidence="1" id="KW-0472">Membrane</keyword>
<feature type="transmembrane region" description="Helical" evidence="1">
    <location>
        <begin position="64"/>
        <end position="83"/>
    </location>
</feature>
<comment type="caution">
    <text evidence="3">The sequence shown here is derived from an EMBL/GenBank/DDBJ whole genome shotgun (WGS) entry which is preliminary data.</text>
</comment>
<evidence type="ECO:0000313" key="3">
    <source>
        <dbReference type="EMBL" id="KAK2980221.1"/>
    </source>
</evidence>
<dbReference type="AlphaFoldDB" id="A0AA88UFK2"/>